<feature type="binding site" evidence="15">
    <location>
        <position position="486"/>
    </location>
    <ligand>
        <name>L-glutamate</name>
        <dbReference type="ChEBI" id="CHEBI:29985"/>
    </ligand>
</feature>
<dbReference type="SUPFAM" id="SSF53850">
    <property type="entry name" value="Periplasmic binding protein-like II"/>
    <property type="match status" value="1"/>
</dbReference>
<keyword evidence="5 19" id="KW-1133">Transmembrane helix</keyword>
<feature type="domain" description="Ionotropic glutamate receptor C-terminal" evidence="21">
    <location>
        <begin position="411"/>
        <end position="773"/>
    </location>
</feature>
<dbReference type="OrthoDB" id="5984008at2759"/>
<feature type="transmembrane region" description="Helical" evidence="19">
    <location>
        <begin position="609"/>
        <end position="630"/>
    </location>
</feature>
<evidence type="ECO:0000256" key="13">
    <source>
        <dbReference type="ARBA" id="ARBA00023303"/>
    </source>
</evidence>
<feature type="domain" description="Ionotropic glutamate receptor L-glutamate and glycine-binding" evidence="22">
    <location>
        <begin position="421"/>
        <end position="475"/>
    </location>
</feature>
<reference evidence="23" key="1">
    <citation type="submission" date="2022-01" db="EMBL/GenBank/DDBJ databases">
        <authorList>
            <person name="King R."/>
        </authorList>
    </citation>
    <scope>NUCLEOTIDE SEQUENCE</scope>
</reference>
<dbReference type="FunFam" id="3.40.190.10:FF:000061">
    <property type="entry name" value="Glutamate receptor, ionotropic kainate"/>
    <property type="match status" value="1"/>
</dbReference>
<proteinExistence type="inferred from homology"/>
<evidence type="ECO:0000256" key="2">
    <source>
        <dbReference type="ARBA" id="ARBA00022448"/>
    </source>
</evidence>
<dbReference type="InterPro" id="IPR015683">
    <property type="entry name" value="Ionotropic_Glu_rcpt"/>
</dbReference>
<comment type="subcellular location">
    <subcellularLocation>
        <location evidence="14">Postsynaptic cell membrane</location>
        <topology evidence="14">Multi-pass membrane protein</topology>
    </subcellularLocation>
</comment>
<evidence type="ECO:0000256" key="11">
    <source>
        <dbReference type="ARBA" id="ARBA00023257"/>
    </source>
</evidence>
<gene>
    <name evidence="23" type="ORF">CEUTPL_LOCUS8792</name>
</gene>
<keyword evidence="9" id="KW-0675">Receptor</keyword>
<keyword evidence="13" id="KW-0407">Ion channel</keyword>
<evidence type="ECO:0000259" key="22">
    <source>
        <dbReference type="SMART" id="SM00918"/>
    </source>
</evidence>
<evidence type="ECO:0000256" key="6">
    <source>
        <dbReference type="ARBA" id="ARBA00023018"/>
    </source>
</evidence>
<evidence type="ECO:0000256" key="15">
    <source>
        <dbReference type="PIRSR" id="PIRSR601508-1"/>
    </source>
</evidence>
<feature type="site" description="Crucial to convey clamshell closure to channel opening" evidence="16">
    <location>
        <position position="637"/>
    </location>
</feature>
<keyword evidence="12" id="KW-1071">Ligand-gated ion channel</keyword>
<evidence type="ECO:0000256" key="7">
    <source>
        <dbReference type="ARBA" id="ARBA00023065"/>
    </source>
</evidence>
<feature type="transmembrane region" description="Helical" evidence="19">
    <location>
        <begin position="574"/>
        <end position="597"/>
    </location>
</feature>
<name>A0A9N9MQR7_9CUCU</name>
<keyword evidence="20" id="KW-0732">Signal</keyword>
<dbReference type="InterPro" id="IPR001508">
    <property type="entry name" value="Iono_Glu_rcpt_met"/>
</dbReference>
<feature type="binding site" evidence="15">
    <location>
        <position position="659"/>
    </location>
    <ligand>
        <name>L-glutamate</name>
        <dbReference type="ChEBI" id="CHEBI:29985"/>
    </ligand>
</feature>
<keyword evidence="3" id="KW-1003">Cell membrane</keyword>
<sequence>MTFQFMVFMFCNICLCFAKDNIRIGLFFDKYQEEIPFWNIITENLEENLKLISNFDGGPPINIVPDNDIFQTAKQLCSYVKDSSQDRLVAIIGPELQSASSIMEAICSQLKVPYILTTWRPRTFQVNPNTLNLFPDPDLFSKGLAQIIQSFDWPGFVVLYEDIDGLLRLQEVLKLQEYNEESIKSQVMIEKLDIDGDNRHILKSMKHSNRIILDCHVDRIMDIFRQASEVGLLSDFSRSFFLTSLDAHTLDFAPLKTQANITTIRLFNPMDEHFKKIAYEYFPDVLPTQIRVDKALKFDAITLLTETINTLKIKGEEFNPRELQCNTLEDTFEDDLNIIENLQKVRPNDLLTGPISFLDGKRNKFFLEVIETDMLEKPIGIWNSEIPDKVYLTRNATERQAELQRRLESYNFIVTSRIGPPYLYENTKPEAYKNARYYGYSMDLITEVAKIINISFEFRITADNSYVNLVEDLVERKADLGICDFTITPQRRALIDFSMPFMNLGIQIVHKENTQEEVDNLYAFMRPINWKVWFYIWVLCIANSVTMFIVARLAPAEWENPKPWDPESKELENIWTIKNFLWLIIGSITAQGCDILPKSVSARVIAGSWWFFSLIIISSYTANLAAFLTAQKRDVTIDSVAELAAQSRVKFGLLEKGSTETFFSTSNNSLYQKMWNTMKNEKPSVFEKDNTAGVERVISTKYGLYAYIMESTGLEFEMERKCELRKIGGLLDSKSYGIGMPMDADYRNEINRAVLQLQESGKLMELKDKWWKKEREGEPCKRNVEDDSEALALSNVGGIFIVLSVGIGVAYLIAIAEFLLNVRQLSIEEHIPFMETLKCEMKFACKIFTKQKRARPMPSESTSSARSEPDHDKLSIAKSIFSKSASLLNFQTEAANGMRNRQKSTSRNSRPSSNHLRVK</sequence>
<dbReference type="Pfam" id="PF10613">
    <property type="entry name" value="Lig_chan-Glu_bd"/>
    <property type="match status" value="1"/>
</dbReference>
<evidence type="ECO:0000313" key="24">
    <source>
        <dbReference type="Proteomes" id="UP001152799"/>
    </source>
</evidence>
<evidence type="ECO:0000256" key="8">
    <source>
        <dbReference type="ARBA" id="ARBA00023136"/>
    </source>
</evidence>
<feature type="signal peptide" evidence="20">
    <location>
        <begin position="1"/>
        <end position="18"/>
    </location>
</feature>
<dbReference type="Pfam" id="PF00060">
    <property type="entry name" value="Lig_chan"/>
    <property type="match status" value="1"/>
</dbReference>
<evidence type="ECO:0000256" key="18">
    <source>
        <dbReference type="SAM" id="MobiDB-lite"/>
    </source>
</evidence>
<dbReference type="Proteomes" id="UP001152799">
    <property type="component" value="Chromosome 4"/>
</dbReference>
<feature type="disulfide bond" evidence="17">
    <location>
        <begin position="722"/>
        <end position="780"/>
    </location>
</feature>
<dbReference type="EMBL" id="OU892280">
    <property type="protein sequence ID" value="CAG9768245.1"/>
    <property type="molecule type" value="Genomic_DNA"/>
</dbReference>
<dbReference type="PANTHER" id="PTHR18966">
    <property type="entry name" value="IONOTROPIC GLUTAMATE RECEPTOR"/>
    <property type="match status" value="1"/>
</dbReference>
<dbReference type="GO" id="GO:0045211">
    <property type="term" value="C:postsynaptic membrane"/>
    <property type="evidence" value="ECO:0007669"/>
    <property type="project" value="UniProtKB-SubCell"/>
</dbReference>
<evidence type="ECO:0000256" key="1">
    <source>
        <dbReference type="ARBA" id="ARBA00008685"/>
    </source>
</evidence>
<dbReference type="InterPro" id="IPR001320">
    <property type="entry name" value="Iontro_rcpt_C"/>
</dbReference>
<evidence type="ECO:0000256" key="17">
    <source>
        <dbReference type="PIRSR" id="PIRSR601508-3"/>
    </source>
</evidence>
<keyword evidence="10" id="KW-0325">Glycoprotein</keyword>
<dbReference type="Gene3D" id="1.10.287.70">
    <property type="match status" value="1"/>
</dbReference>
<evidence type="ECO:0000256" key="19">
    <source>
        <dbReference type="SAM" id="Phobius"/>
    </source>
</evidence>
<dbReference type="SUPFAM" id="SSF53822">
    <property type="entry name" value="Periplasmic binding protein-like I"/>
    <property type="match status" value="1"/>
</dbReference>
<dbReference type="SMART" id="SM00079">
    <property type="entry name" value="PBPe"/>
    <property type="match status" value="1"/>
</dbReference>
<dbReference type="InterPro" id="IPR019594">
    <property type="entry name" value="Glu/Gly-bd"/>
</dbReference>
<keyword evidence="17" id="KW-1015">Disulfide bond</keyword>
<keyword evidence="2" id="KW-0813">Transport</keyword>
<feature type="transmembrane region" description="Helical" evidence="19">
    <location>
        <begin position="796"/>
        <end position="820"/>
    </location>
</feature>
<comment type="similarity">
    <text evidence="1">Belongs to the glutamate-gated ion channel (TC 1.A.10.1) family.</text>
</comment>
<dbReference type="Gene3D" id="3.40.190.10">
    <property type="entry name" value="Periplasmic binding protein-like II"/>
    <property type="match status" value="2"/>
</dbReference>
<feature type="binding site" evidence="15">
    <location>
        <position position="710"/>
    </location>
    <ligand>
        <name>L-glutamate</name>
        <dbReference type="ChEBI" id="CHEBI:29985"/>
    </ligand>
</feature>
<dbReference type="GO" id="GO:0038023">
    <property type="term" value="F:signaling receptor activity"/>
    <property type="evidence" value="ECO:0007669"/>
    <property type="project" value="InterPro"/>
</dbReference>
<protein>
    <submittedName>
        <fullName evidence="23">Uncharacterized protein</fullName>
    </submittedName>
</protein>
<keyword evidence="7" id="KW-0406">Ion transport</keyword>
<feature type="disulfide bond" evidence="17">
    <location>
        <begin position="77"/>
        <end position="325"/>
    </location>
</feature>
<keyword evidence="11" id="KW-0628">Postsynaptic cell membrane</keyword>
<keyword evidence="4 19" id="KW-0812">Transmembrane</keyword>
<evidence type="ECO:0000256" key="16">
    <source>
        <dbReference type="PIRSR" id="PIRSR601508-2"/>
    </source>
</evidence>
<feature type="transmembrane region" description="Helical" evidence="19">
    <location>
        <begin position="532"/>
        <end position="554"/>
    </location>
</feature>
<dbReference type="SMART" id="SM00918">
    <property type="entry name" value="Lig_chan-Glu_bd"/>
    <property type="match status" value="1"/>
</dbReference>
<feature type="binding site" evidence="15">
    <location>
        <position position="491"/>
    </location>
    <ligand>
        <name>L-glutamate</name>
        <dbReference type="ChEBI" id="CHEBI:29985"/>
    </ligand>
</feature>
<dbReference type="Pfam" id="PF01094">
    <property type="entry name" value="ANF_receptor"/>
    <property type="match status" value="1"/>
</dbReference>
<evidence type="ECO:0000256" key="4">
    <source>
        <dbReference type="ARBA" id="ARBA00022692"/>
    </source>
</evidence>
<evidence type="ECO:0000256" key="5">
    <source>
        <dbReference type="ARBA" id="ARBA00022989"/>
    </source>
</evidence>
<feature type="compositionally biased region" description="Polar residues" evidence="18">
    <location>
        <begin position="903"/>
        <end position="919"/>
    </location>
</feature>
<evidence type="ECO:0000256" key="12">
    <source>
        <dbReference type="ARBA" id="ARBA00023286"/>
    </source>
</evidence>
<evidence type="ECO:0000256" key="10">
    <source>
        <dbReference type="ARBA" id="ARBA00023180"/>
    </source>
</evidence>
<evidence type="ECO:0000313" key="23">
    <source>
        <dbReference type="EMBL" id="CAG9768245.1"/>
    </source>
</evidence>
<evidence type="ECO:0000259" key="21">
    <source>
        <dbReference type="SMART" id="SM00079"/>
    </source>
</evidence>
<dbReference type="PRINTS" id="PR00177">
    <property type="entry name" value="NMDARECEPTOR"/>
</dbReference>
<evidence type="ECO:0000256" key="14">
    <source>
        <dbReference type="ARBA" id="ARBA00034104"/>
    </source>
</evidence>
<dbReference type="FunFam" id="1.10.287.70:FF:000010">
    <property type="entry name" value="Putative glutamate receptor ionotropic kainate 1"/>
    <property type="match status" value="1"/>
</dbReference>
<evidence type="ECO:0000256" key="3">
    <source>
        <dbReference type="ARBA" id="ARBA00022475"/>
    </source>
</evidence>
<dbReference type="InterPro" id="IPR001828">
    <property type="entry name" value="ANF_lig-bd_rcpt"/>
</dbReference>
<feature type="binding site" evidence="15">
    <location>
        <position position="658"/>
    </location>
    <ligand>
        <name>L-glutamate</name>
        <dbReference type="ChEBI" id="CHEBI:29985"/>
    </ligand>
</feature>
<evidence type="ECO:0000256" key="9">
    <source>
        <dbReference type="ARBA" id="ARBA00023170"/>
    </source>
</evidence>
<feature type="chain" id="PRO_5040442084" evidence="20">
    <location>
        <begin position="19"/>
        <end position="919"/>
    </location>
</feature>
<dbReference type="InterPro" id="IPR028082">
    <property type="entry name" value="Peripla_BP_I"/>
</dbReference>
<dbReference type="AlphaFoldDB" id="A0A9N9MQR7"/>
<keyword evidence="8 19" id="KW-0472">Membrane</keyword>
<organism evidence="23 24">
    <name type="scientific">Ceutorhynchus assimilis</name>
    <name type="common">cabbage seed weevil</name>
    <dbReference type="NCBI Taxonomy" id="467358"/>
    <lineage>
        <taxon>Eukaryota</taxon>
        <taxon>Metazoa</taxon>
        <taxon>Ecdysozoa</taxon>
        <taxon>Arthropoda</taxon>
        <taxon>Hexapoda</taxon>
        <taxon>Insecta</taxon>
        <taxon>Pterygota</taxon>
        <taxon>Neoptera</taxon>
        <taxon>Endopterygota</taxon>
        <taxon>Coleoptera</taxon>
        <taxon>Polyphaga</taxon>
        <taxon>Cucujiformia</taxon>
        <taxon>Curculionidae</taxon>
        <taxon>Ceutorhynchinae</taxon>
        <taxon>Ceutorhynchus</taxon>
    </lineage>
</organism>
<evidence type="ECO:0000256" key="20">
    <source>
        <dbReference type="SAM" id="SignalP"/>
    </source>
</evidence>
<feature type="region of interest" description="Disordered" evidence="18">
    <location>
        <begin position="895"/>
        <end position="919"/>
    </location>
</feature>
<keyword evidence="6" id="KW-0770">Synapse</keyword>
<keyword evidence="24" id="KW-1185">Reference proteome</keyword>
<accession>A0A9N9MQR7</accession>
<dbReference type="GO" id="GO:0015276">
    <property type="term" value="F:ligand-gated monoatomic ion channel activity"/>
    <property type="evidence" value="ECO:0007669"/>
    <property type="project" value="InterPro"/>
</dbReference>
<dbReference type="Gene3D" id="3.40.50.2300">
    <property type="match status" value="2"/>
</dbReference>